<evidence type="ECO:0000259" key="1">
    <source>
        <dbReference type="Pfam" id="PF25000"/>
    </source>
</evidence>
<gene>
    <name evidence="2" type="ORF">CLUP02_16597</name>
</gene>
<accession>A0A9Q8T885</accession>
<sequence length="1037" mass="116746">MSAIPALSRLSHRVESSGPNTISLVTGIVFVGCPHGVDPSHRETLKNNCSYLLRQCLQGRSIRKFLEMRNWEENILHVNNMFTSCQFSFPILSIYEGRPTIKRSFIHNKQQTIVNSQLARTDATIEKLVGIDADHFQACYLLECGTPNWEVRAWLRQRIKAVVRANETTTGSQLSSNVLIQSPRNSIGAGQKPSVYALQQAFGATSLDDDATTQVSLPTPDPPSMESIFRGFSRSTVELALPCHMMEQLSLNRDFLGRVDIMDKIDAALLPASTRSNSPATQSQTPTIAAVFGVAGLGKTQLASQYVSTRKQNFDAIFWICAESAEKLELGFCKIATRIRLVPENEPSNPTSAKELIHSWLAKPTWTIGGKDDHVLSPKWLLVFDNAEDPQILDDYIDVDGPGSILVTSRNPLACDLPGNVVPIPLPPFSEEESLEFLKKTSKGLIRSPKDHNTGRQLHHQLDGLPLALAQMAGIAKQQFLSFSVLKQRLDDHTDRGNLFEVQINKNSRGNLSSLFTMDGLGAEPQLLAAIISCFHPDHIEGSIFDHLSSDDIFGGHSPMKRNDYFRARATLLYASIIRENNDCTATHLSMHRVPQQVIRANLSKNPEQLSKVFSIAVKLIRSTWPMLPFEQRHARRQGPVSRELLSDHVNSLHYMYETEKSLLMPRVESFEDTEFDLGTILQETAWWLYERGNFLKARETAAKILLLCDKYEGVERWLDLSALVYDVMGCVANGTNRPEESEKFNSKQLIIRKEISGKTGKENFQLGYAFNQMGCSLMMFKKFEEGGQMFRQALDIWHRVPGYRKGLALMEYANFGMSLWLQGRIGEAAEVLEEGQRESEEGLGRLSMASFRPGRVLHALGNVRLSQGRMEESEQFHKDALKTYQGAVGSKYHRTADMCYKLAQHSVRRGDRVSLNIAMTLVDQALVTYDANEGVHVPEIARATFMKAKILYKMNLLDYQNEDTSHEEDIELLEKAHLMYRQLVPSTRILPGALRESHFEDLFARIDGVFLYQNSANIAKLQVSFAKRLKLKLSNH</sequence>
<keyword evidence="3" id="KW-1185">Reference proteome</keyword>
<dbReference type="AlphaFoldDB" id="A0A9Q8T885"/>
<organism evidence="2 3">
    <name type="scientific">Colletotrichum lupini</name>
    <dbReference type="NCBI Taxonomy" id="145971"/>
    <lineage>
        <taxon>Eukaryota</taxon>
        <taxon>Fungi</taxon>
        <taxon>Dikarya</taxon>
        <taxon>Ascomycota</taxon>
        <taxon>Pezizomycotina</taxon>
        <taxon>Sordariomycetes</taxon>
        <taxon>Hypocreomycetidae</taxon>
        <taxon>Glomerellales</taxon>
        <taxon>Glomerellaceae</taxon>
        <taxon>Colletotrichum</taxon>
        <taxon>Colletotrichum acutatum species complex</taxon>
    </lineage>
</organism>
<dbReference type="PANTHER" id="PTHR35205">
    <property type="entry name" value="NB-ARC AND TPR DOMAIN PROTEIN"/>
    <property type="match status" value="1"/>
</dbReference>
<dbReference type="KEGG" id="clup:CLUP02_16597"/>
<dbReference type="InterPro" id="IPR056681">
    <property type="entry name" value="DUF7779"/>
</dbReference>
<dbReference type="Gene3D" id="3.40.50.300">
    <property type="entry name" value="P-loop containing nucleotide triphosphate hydrolases"/>
    <property type="match status" value="1"/>
</dbReference>
<dbReference type="GO" id="GO:0043531">
    <property type="term" value="F:ADP binding"/>
    <property type="evidence" value="ECO:0007669"/>
    <property type="project" value="InterPro"/>
</dbReference>
<protein>
    <submittedName>
        <fullName evidence="2">Tetratricopeptide repeat domain-containing protein</fullName>
    </submittedName>
</protein>
<name>A0A9Q8T885_9PEZI</name>
<dbReference type="PANTHER" id="PTHR35205:SF1">
    <property type="entry name" value="ZU5 DOMAIN-CONTAINING PROTEIN"/>
    <property type="match status" value="1"/>
</dbReference>
<reference evidence="2" key="1">
    <citation type="journal article" date="2021" name="Mol. Plant Microbe Interact.">
        <title>Complete Genome Sequence of the Plant-Pathogenic Fungus Colletotrichum lupini.</title>
        <authorList>
            <person name="Baroncelli R."/>
            <person name="Pensec F."/>
            <person name="Da Lio D."/>
            <person name="Boufleur T."/>
            <person name="Vicente I."/>
            <person name="Sarrocco S."/>
            <person name="Picot A."/>
            <person name="Baraldi E."/>
            <person name="Sukno S."/>
            <person name="Thon M."/>
            <person name="Le Floch G."/>
        </authorList>
    </citation>
    <scope>NUCLEOTIDE SEQUENCE</scope>
    <source>
        <strain evidence="2">IMI 504893</strain>
    </source>
</reference>
<dbReference type="InterPro" id="IPR027417">
    <property type="entry name" value="P-loop_NTPase"/>
</dbReference>
<dbReference type="Pfam" id="PF25000">
    <property type="entry name" value="DUF7779"/>
    <property type="match status" value="1"/>
</dbReference>
<evidence type="ECO:0000313" key="2">
    <source>
        <dbReference type="EMBL" id="UQC91063.1"/>
    </source>
</evidence>
<dbReference type="EMBL" id="CP019481">
    <property type="protein sequence ID" value="UQC91063.1"/>
    <property type="molecule type" value="Genomic_DNA"/>
</dbReference>
<dbReference type="SUPFAM" id="SSF48452">
    <property type="entry name" value="TPR-like"/>
    <property type="match status" value="2"/>
</dbReference>
<dbReference type="SUPFAM" id="SSF52540">
    <property type="entry name" value="P-loop containing nucleoside triphosphate hydrolases"/>
    <property type="match status" value="1"/>
</dbReference>
<dbReference type="Proteomes" id="UP000830671">
    <property type="component" value="Chromosome 9"/>
</dbReference>
<feature type="domain" description="DUF7779" evidence="1">
    <location>
        <begin position="519"/>
        <end position="606"/>
    </location>
</feature>
<dbReference type="RefSeq" id="XP_049152662.1">
    <property type="nucleotide sequence ID" value="XM_049295515.1"/>
</dbReference>
<dbReference type="InterPro" id="IPR011990">
    <property type="entry name" value="TPR-like_helical_dom_sf"/>
</dbReference>
<evidence type="ECO:0000313" key="3">
    <source>
        <dbReference type="Proteomes" id="UP000830671"/>
    </source>
</evidence>
<proteinExistence type="predicted"/>
<dbReference type="Gene3D" id="1.25.40.10">
    <property type="entry name" value="Tetratricopeptide repeat domain"/>
    <property type="match status" value="2"/>
</dbReference>
<dbReference type="GeneID" id="73350525"/>